<name>A0A0A9AQA1_ARUDO</name>
<evidence type="ECO:0000313" key="2">
    <source>
        <dbReference type="EMBL" id="JAD49257.1"/>
    </source>
</evidence>
<sequence length="56" mass="6557">MLLGHALYMLKSSQMMLDKFLFNWSYPNSIMYIIISDPIISCVIIYPSQHAHLCYT</sequence>
<reference evidence="2" key="1">
    <citation type="submission" date="2014-09" db="EMBL/GenBank/DDBJ databases">
        <authorList>
            <person name="Magalhaes I.L.F."/>
            <person name="Oliveira U."/>
            <person name="Santos F.R."/>
            <person name="Vidigal T.H.D.A."/>
            <person name="Brescovit A.D."/>
            <person name="Santos A.J."/>
        </authorList>
    </citation>
    <scope>NUCLEOTIDE SEQUENCE</scope>
    <source>
        <tissue evidence="2">Shoot tissue taken approximately 20 cm above the soil surface</tissue>
    </source>
</reference>
<dbReference type="EMBL" id="GBRH01248638">
    <property type="protein sequence ID" value="JAD49257.1"/>
    <property type="molecule type" value="Transcribed_RNA"/>
</dbReference>
<accession>A0A0A9AQA1</accession>
<keyword evidence="1" id="KW-0812">Transmembrane</keyword>
<dbReference type="AlphaFoldDB" id="A0A0A9AQA1"/>
<keyword evidence="1" id="KW-1133">Transmembrane helix</keyword>
<proteinExistence type="predicted"/>
<organism evidence="2">
    <name type="scientific">Arundo donax</name>
    <name type="common">Giant reed</name>
    <name type="synonym">Donax arundinaceus</name>
    <dbReference type="NCBI Taxonomy" id="35708"/>
    <lineage>
        <taxon>Eukaryota</taxon>
        <taxon>Viridiplantae</taxon>
        <taxon>Streptophyta</taxon>
        <taxon>Embryophyta</taxon>
        <taxon>Tracheophyta</taxon>
        <taxon>Spermatophyta</taxon>
        <taxon>Magnoliopsida</taxon>
        <taxon>Liliopsida</taxon>
        <taxon>Poales</taxon>
        <taxon>Poaceae</taxon>
        <taxon>PACMAD clade</taxon>
        <taxon>Arundinoideae</taxon>
        <taxon>Arundineae</taxon>
        <taxon>Arundo</taxon>
    </lineage>
</organism>
<evidence type="ECO:0000256" key="1">
    <source>
        <dbReference type="SAM" id="Phobius"/>
    </source>
</evidence>
<protein>
    <submittedName>
        <fullName evidence="2">Uncharacterized protein</fullName>
    </submittedName>
</protein>
<keyword evidence="1" id="KW-0472">Membrane</keyword>
<reference evidence="2" key="2">
    <citation type="journal article" date="2015" name="Data Brief">
        <title>Shoot transcriptome of the giant reed, Arundo donax.</title>
        <authorList>
            <person name="Barrero R.A."/>
            <person name="Guerrero F.D."/>
            <person name="Moolhuijzen P."/>
            <person name="Goolsby J.A."/>
            <person name="Tidwell J."/>
            <person name="Bellgard S.E."/>
            <person name="Bellgard M.I."/>
        </authorList>
    </citation>
    <scope>NUCLEOTIDE SEQUENCE</scope>
    <source>
        <tissue evidence="2">Shoot tissue taken approximately 20 cm above the soil surface</tissue>
    </source>
</reference>
<feature type="transmembrane region" description="Helical" evidence="1">
    <location>
        <begin position="21"/>
        <end position="46"/>
    </location>
</feature>